<organism evidence="1 2">
    <name type="scientific">Clostridium magnum DSM 2767</name>
    <dbReference type="NCBI Taxonomy" id="1121326"/>
    <lineage>
        <taxon>Bacteria</taxon>
        <taxon>Bacillati</taxon>
        <taxon>Bacillota</taxon>
        <taxon>Clostridia</taxon>
        <taxon>Eubacteriales</taxon>
        <taxon>Clostridiaceae</taxon>
        <taxon>Clostridium</taxon>
    </lineage>
</organism>
<proteinExistence type="predicted"/>
<comment type="caution">
    <text evidence="1">The sequence shown here is derived from an EMBL/GenBank/DDBJ whole genome shotgun (WGS) entry which is preliminary data.</text>
</comment>
<keyword evidence="2" id="KW-1185">Reference proteome</keyword>
<gene>
    <name evidence="1" type="ORF">CLMAG_11590</name>
</gene>
<accession>A0A161XHG8</accession>
<dbReference type="STRING" id="1121326.CLMAG_11590"/>
<evidence type="ECO:0000313" key="2">
    <source>
        <dbReference type="Proteomes" id="UP000076603"/>
    </source>
</evidence>
<dbReference type="EMBL" id="LWAE01000001">
    <property type="protein sequence ID" value="KZL94106.1"/>
    <property type="molecule type" value="Genomic_DNA"/>
</dbReference>
<dbReference type="Proteomes" id="UP000076603">
    <property type="component" value="Unassembled WGS sequence"/>
</dbReference>
<dbReference type="AlphaFoldDB" id="A0A161XHG8"/>
<evidence type="ECO:0000313" key="1">
    <source>
        <dbReference type="EMBL" id="KZL94106.1"/>
    </source>
</evidence>
<reference evidence="1 2" key="1">
    <citation type="submission" date="2016-04" db="EMBL/GenBank/DDBJ databases">
        <title>Genome sequence of Clostridium magnum DSM 2767.</title>
        <authorList>
            <person name="Poehlein A."/>
            <person name="Uhlig R."/>
            <person name="Fischer R."/>
            <person name="Bahl H."/>
            <person name="Daniel R."/>
        </authorList>
    </citation>
    <scope>NUCLEOTIDE SEQUENCE [LARGE SCALE GENOMIC DNA]</scope>
    <source>
        <strain evidence="1 2">DSM 2767</strain>
    </source>
</reference>
<protein>
    <submittedName>
        <fullName evidence="1">Uncharacterized protein</fullName>
    </submittedName>
</protein>
<sequence>MAGEIAIGAHFDVGAIPNLVGQTGLSFPPY</sequence>
<name>A0A161XHG8_9CLOT</name>
<dbReference type="PATRIC" id="fig|1121326.3.peg.1120"/>